<sequence length="133" mass="15292">MFTIIRRIGAITRLIEIDSNQHFKPLKLNNDLFIYIIRAVEQPGMFLAQLADAVQIDRTTSFRTVKSLVKRGYLTLKNDPDNLKIKRVYPTEKAQAIYPTLHAYEVEKSQHLLAQLSKAEQATLAQLLQKLQV</sequence>
<dbReference type="Gene3D" id="1.10.10.10">
    <property type="entry name" value="Winged helix-like DNA-binding domain superfamily/Winged helix DNA-binding domain"/>
    <property type="match status" value="1"/>
</dbReference>
<dbReference type="RefSeq" id="WP_035455950.1">
    <property type="nucleotide sequence ID" value="NZ_AZGA01000031.1"/>
</dbReference>
<dbReference type="InterPro" id="IPR036390">
    <property type="entry name" value="WH_DNA-bd_sf"/>
</dbReference>
<protein>
    <submittedName>
        <fullName evidence="5">MarR family transcriptional regulator</fullName>
    </submittedName>
</protein>
<keyword evidence="6" id="KW-1185">Reference proteome</keyword>
<evidence type="ECO:0000313" key="5">
    <source>
        <dbReference type="EMBL" id="KRM34156.1"/>
    </source>
</evidence>
<gene>
    <name evidence="5" type="ORF">FC83_GL002296</name>
</gene>
<dbReference type="PANTHER" id="PTHR42756">
    <property type="entry name" value="TRANSCRIPTIONAL REGULATOR, MARR"/>
    <property type="match status" value="1"/>
</dbReference>
<accession>X0QT94</accession>
<keyword evidence="1" id="KW-0805">Transcription regulation</keyword>
<dbReference type="GO" id="GO:0003700">
    <property type="term" value="F:DNA-binding transcription factor activity"/>
    <property type="evidence" value="ECO:0007669"/>
    <property type="project" value="InterPro"/>
</dbReference>
<evidence type="ECO:0000256" key="1">
    <source>
        <dbReference type="ARBA" id="ARBA00023015"/>
    </source>
</evidence>
<reference evidence="5 6" key="1">
    <citation type="journal article" date="2015" name="Genome Announc.">
        <title>Expanding the biotechnology potential of lactobacilli through comparative genomics of 213 strains and associated genera.</title>
        <authorList>
            <person name="Sun Z."/>
            <person name="Harris H.M."/>
            <person name="McCann A."/>
            <person name="Guo C."/>
            <person name="Argimon S."/>
            <person name="Zhang W."/>
            <person name="Yang X."/>
            <person name="Jeffery I.B."/>
            <person name="Cooney J.C."/>
            <person name="Kagawa T.F."/>
            <person name="Liu W."/>
            <person name="Song Y."/>
            <person name="Salvetti E."/>
            <person name="Wrobel A."/>
            <person name="Rasinkangas P."/>
            <person name="Parkhill J."/>
            <person name="Rea M.C."/>
            <person name="O'Sullivan O."/>
            <person name="Ritari J."/>
            <person name="Douillard F.P."/>
            <person name="Paul Ross R."/>
            <person name="Yang R."/>
            <person name="Briner A.E."/>
            <person name="Felis G.E."/>
            <person name="de Vos W.M."/>
            <person name="Barrangou R."/>
            <person name="Klaenhammer T.R."/>
            <person name="Caufield P.W."/>
            <person name="Cui Y."/>
            <person name="Zhang H."/>
            <person name="O'Toole P.W."/>
        </authorList>
    </citation>
    <scope>NUCLEOTIDE SEQUENCE [LARGE SCALE GENOMIC DNA]</scope>
    <source>
        <strain evidence="5 6">DSM 18527</strain>
    </source>
</reference>
<dbReference type="SMART" id="SM00347">
    <property type="entry name" value="HTH_MARR"/>
    <property type="match status" value="1"/>
</dbReference>
<dbReference type="PRINTS" id="PR00598">
    <property type="entry name" value="HTHMARR"/>
</dbReference>
<dbReference type="GO" id="GO:0003677">
    <property type="term" value="F:DNA binding"/>
    <property type="evidence" value="ECO:0007669"/>
    <property type="project" value="UniProtKB-KW"/>
</dbReference>
<dbReference type="InterPro" id="IPR000835">
    <property type="entry name" value="HTH_MarR-typ"/>
</dbReference>
<dbReference type="Pfam" id="PF13463">
    <property type="entry name" value="HTH_27"/>
    <property type="match status" value="1"/>
</dbReference>
<proteinExistence type="predicted"/>
<dbReference type="OrthoDB" id="6462103at2"/>
<dbReference type="STRING" id="1423734.FC83_GL002296"/>
<feature type="domain" description="HTH marR-type" evidence="4">
    <location>
        <begin position="1"/>
        <end position="133"/>
    </location>
</feature>
<dbReference type="AlphaFoldDB" id="X0QT94"/>
<dbReference type="PANTHER" id="PTHR42756:SF2">
    <property type="entry name" value="MARR FAMILY REGULATORY PROTEIN"/>
    <property type="match status" value="1"/>
</dbReference>
<dbReference type="EMBL" id="AZGA01000031">
    <property type="protein sequence ID" value="KRM34156.1"/>
    <property type="molecule type" value="Genomic_DNA"/>
</dbReference>
<organism evidence="5 6">
    <name type="scientific">Agrilactobacillus composti DSM 18527 = JCM 14202</name>
    <dbReference type="NCBI Taxonomy" id="1423734"/>
    <lineage>
        <taxon>Bacteria</taxon>
        <taxon>Bacillati</taxon>
        <taxon>Bacillota</taxon>
        <taxon>Bacilli</taxon>
        <taxon>Lactobacillales</taxon>
        <taxon>Lactobacillaceae</taxon>
        <taxon>Agrilactobacillus</taxon>
    </lineage>
</organism>
<dbReference type="PROSITE" id="PS50995">
    <property type="entry name" value="HTH_MARR_2"/>
    <property type="match status" value="1"/>
</dbReference>
<comment type="caution">
    <text evidence="5">The sequence shown here is derived from an EMBL/GenBank/DDBJ whole genome shotgun (WGS) entry which is preliminary data.</text>
</comment>
<dbReference type="eggNOG" id="COG1846">
    <property type="taxonomic scope" value="Bacteria"/>
</dbReference>
<evidence type="ECO:0000256" key="3">
    <source>
        <dbReference type="ARBA" id="ARBA00023163"/>
    </source>
</evidence>
<dbReference type="InterPro" id="IPR036388">
    <property type="entry name" value="WH-like_DNA-bd_sf"/>
</dbReference>
<name>X0QT94_9LACO</name>
<evidence type="ECO:0000256" key="2">
    <source>
        <dbReference type="ARBA" id="ARBA00023125"/>
    </source>
</evidence>
<dbReference type="Proteomes" id="UP000051236">
    <property type="component" value="Unassembled WGS sequence"/>
</dbReference>
<dbReference type="PATRIC" id="fig|1423734.3.peg.2320"/>
<keyword evidence="3" id="KW-0804">Transcription</keyword>
<evidence type="ECO:0000313" key="6">
    <source>
        <dbReference type="Proteomes" id="UP000051236"/>
    </source>
</evidence>
<evidence type="ECO:0000259" key="4">
    <source>
        <dbReference type="PROSITE" id="PS50995"/>
    </source>
</evidence>
<dbReference type="SUPFAM" id="SSF46785">
    <property type="entry name" value="Winged helix' DNA-binding domain"/>
    <property type="match status" value="1"/>
</dbReference>
<keyword evidence="2" id="KW-0238">DNA-binding</keyword>